<dbReference type="SUPFAM" id="SSF48403">
    <property type="entry name" value="Ankyrin repeat"/>
    <property type="match status" value="1"/>
</dbReference>
<feature type="repeat" description="ANK" evidence="3">
    <location>
        <begin position="46"/>
        <end position="80"/>
    </location>
</feature>
<evidence type="ECO:0000256" key="3">
    <source>
        <dbReference type="PROSITE-ProRule" id="PRU00023"/>
    </source>
</evidence>
<keyword evidence="5" id="KW-1185">Reference proteome</keyword>
<feature type="repeat" description="ANK" evidence="3">
    <location>
        <begin position="189"/>
        <end position="223"/>
    </location>
</feature>
<keyword evidence="1" id="KW-0677">Repeat</keyword>
<dbReference type="RefSeq" id="YP_009112865.1">
    <property type="nucleotide sequence ID" value="NC_025963.1"/>
</dbReference>
<dbReference type="PANTHER" id="PTHR24126:SF14">
    <property type="entry name" value="ANK_REP_REGION DOMAIN-CONTAINING PROTEIN"/>
    <property type="match status" value="1"/>
</dbReference>
<dbReference type="GeneID" id="22647524"/>
<reference evidence="4 5" key="1">
    <citation type="submission" date="2014-09" db="EMBL/GenBank/DDBJ databases">
        <title>Parapoxvirus (PPV) of red deer reveals sub-clinical infection and confirms a unique species.</title>
        <authorList>
            <person name="Friederichs S."/>
            <person name="Stefan K."/>
            <person name="Helmut B."/>
            <person name="Heike L."/>
            <person name="Mathias B."/>
        </authorList>
    </citation>
    <scope>NUCLEOTIDE SEQUENCE [LARGE SCALE GENOMIC DNA]</scope>
    <source>
        <strain evidence="4">HL953</strain>
    </source>
</reference>
<dbReference type="InterPro" id="IPR002110">
    <property type="entry name" value="Ankyrin_rpt"/>
</dbReference>
<dbReference type="Pfam" id="PF12796">
    <property type="entry name" value="Ank_2"/>
    <property type="match status" value="1"/>
</dbReference>
<dbReference type="PANTHER" id="PTHR24126">
    <property type="entry name" value="ANKYRIN REPEAT, PH AND SEC7 DOMAIN CONTAINING PROTEIN SECG-RELATED"/>
    <property type="match status" value="1"/>
</dbReference>
<evidence type="ECO:0000313" key="4">
    <source>
        <dbReference type="EMBL" id="AIZ77377.1"/>
    </source>
</evidence>
<dbReference type="PROSITE" id="PS50297">
    <property type="entry name" value="ANK_REP_REGION"/>
    <property type="match status" value="1"/>
</dbReference>
<proteinExistence type="predicted"/>
<dbReference type="EMBL" id="KM502564">
    <property type="protein sequence ID" value="AIZ77377.1"/>
    <property type="molecule type" value="Genomic_DNA"/>
</dbReference>
<dbReference type="Pfam" id="PF00023">
    <property type="entry name" value="Ank"/>
    <property type="match status" value="2"/>
</dbReference>
<organism evidence="4 5">
    <name type="scientific">Parapoxvirus red deer/HL953</name>
    <dbReference type="NCBI Taxonomy" id="1579460"/>
    <lineage>
        <taxon>Viruses</taxon>
        <taxon>Varidnaviria</taxon>
        <taxon>Bamfordvirae</taxon>
        <taxon>Nucleocytoviricota</taxon>
        <taxon>Pokkesviricetes</taxon>
        <taxon>Chitovirales</taxon>
        <taxon>Poxviridae</taxon>
        <taxon>Chordopoxvirinae</taxon>
        <taxon>Parapoxvirus</taxon>
        <taxon>Parapoxvirus reddeerpox</taxon>
        <taxon>Red deerpox virus</taxon>
    </lineage>
</organism>
<protein>
    <submittedName>
        <fullName evidence="4">Putative ankyrin repeat protein</fullName>
    </submittedName>
</protein>
<evidence type="ECO:0000256" key="1">
    <source>
        <dbReference type="ARBA" id="ARBA00022737"/>
    </source>
</evidence>
<feature type="repeat" description="ANK" evidence="3">
    <location>
        <begin position="154"/>
        <end position="188"/>
    </location>
</feature>
<dbReference type="KEGG" id="vg:22647524"/>
<dbReference type="PROSITE" id="PS50088">
    <property type="entry name" value="ANK_REPEAT"/>
    <property type="match status" value="4"/>
</dbReference>
<evidence type="ECO:0000256" key="2">
    <source>
        <dbReference type="ARBA" id="ARBA00023043"/>
    </source>
</evidence>
<dbReference type="Gene3D" id="1.25.40.20">
    <property type="entry name" value="Ankyrin repeat-containing domain"/>
    <property type="match status" value="4"/>
</dbReference>
<dbReference type="SMART" id="SM00248">
    <property type="entry name" value="ANK"/>
    <property type="match status" value="9"/>
</dbReference>
<keyword evidence="2 3" id="KW-0040">ANK repeat</keyword>
<feature type="repeat" description="ANK" evidence="3">
    <location>
        <begin position="294"/>
        <end position="327"/>
    </location>
</feature>
<dbReference type="Proteomes" id="UP000107385">
    <property type="component" value="Segment"/>
</dbReference>
<dbReference type="OrthoDB" id="6892at10239"/>
<name>A0A0A7MC81_9POXV</name>
<sequence length="506" mass="53712">MDGDAGDADAAAGALHRYLESTDAPDGEVMAELLDAGADVNFACEFGYTPLHVLMRCNPVHAGHVQQLLVAGADPNASSVCGFTPLHSYMCFGTVTPETLRELMCRGVRVGEMERNLSALLEYFSRNGMLVGASAEIATLLASAGADVNARDDMGRTPMHVYVAGLFVDEHVVMALTALGANVNARDAYGRSPLLTFLKSRNADVGVLRALLDAGADARARDTVRRTALHYLCDSGRARARVFRALVAAGCDPRDTDLLRGTVLHSLAMRNSCRAALLDPILAAGVPVDARNARLQTPLHLAAVFNPDNEACVRLLRAGADPEARDLDGETPLRSMVRHNCVRGVRLALALGVPDALVADAVNTLNARTPSGATRECVMALCLRGAADLLSPEAAAAHEALIAGCRADIAYMRGTTLGDPPVSLHRILVAAAPPRVLVSSRAVRRAAEGVHTYVRALAARTDAVRRHCALVERVARRVCPCALPPELVARILSYVPEADLRAILSN</sequence>
<evidence type="ECO:0000313" key="5">
    <source>
        <dbReference type="Proteomes" id="UP000107385"/>
    </source>
</evidence>
<accession>A0A0A7MC81</accession>
<dbReference type="InterPro" id="IPR036770">
    <property type="entry name" value="Ankyrin_rpt-contain_sf"/>
</dbReference>